<dbReference type="InterPro" id="IPR004148">
    <property type="entry name" value="BAR_dom"/>
</dbReference>
<dbReference type="InterPro" id="IPR027267">
    <property type="entry name" value="AH/BAR_dom_sf"/>
</dbReference>
<feature type="compositionally biased region" description="Low complexity" evidence="5">
    <location>
        <begin position="1240"/>
        <end position="1252"/>
    </location>
</feature>
<dbReference type="InterPro" id="IPR001849">
    <property type="entry name" value="PH_domain"/>
</dbReference>
<evidence type="ECO:0000256" key="5">
    <source>
        <dbReference type="SAM" id="MobiDB-lite"/>
    </source>
</evidence>
<keyword evidence="4 6" id="KW-0472">Membrane</keyword>
<evidence type="ECO:0000313" key="10">
    <source>
        <dbReference type="Proteomes" id="UP001209540"/>
    </source>
</evidence>
<protein>
    <submittedName>
        <fullName evidence="9">Uncharacterized protein</fullName>
    </submittedName>
</protein>
<feature type="region of interest" description="Disordered" evidence="5">
    <location>
        <begin position="1153"/>
        <end position="1187"/>
    </location>
</feature>
<reference evidence="9" key="1">
    <citation type="journal article" date="2022" name="IScience">
        <title>Evolution of zygomycete secretomes and the origins of terrestrial fungal ecologies.</title>
        <authorList>
            <person name="Chang Y."/>
            <person name="Wang Y."/>
            <person name="Mondo S."/>
            <person name="Ahrendt S."/>
            <person name="Andreopoulos W."/>
            <person name="Barry K."/>
            <person name="Beard J."/>
            <person name="Benny G.L."/>
            <person name="Blankenship S."/>
            <person name="Bonito G."/>
            <person name="Cuomo C."/>
            <person name="Desiro A."/>
            <person name="Gervers K.A."/>
            <person name="Hundley H."/>
            <person name="Kuo A."/>
            <person name="LaButti K."/>
            <person name="Lang B.F."/>
            <person name="Lipzen A."/>
            <person name="O'Donnell K."/>
            <person name="Pangilinan J."/>
            <person name="Reynolds N."/>
            <person name="Sandor L."/>
            <person name="Smith M.E."/>
            <person name="Tsang A."/>
            <person name="Grigoriev I.V."/>
            <person name="Stajich J.E."/>
            <person name="Spatafora J.W."/>
        </authorList>
    </citation>
    <scope>NUCLEOTIDE SEQUENCE</scope>
    <source>
        <strain evidence="9">RSA 2281</strain>
    </source>
</reference>
<evidence type="ECO:0000259" key="8">
    <source>
        <dbReference type="PROSITE" id="PS51778"/>
    </source>
</evidence>
<dbReference type="SUPFAM" id="SSF103657">
    <property type="entry name" value="BAR/IMD domain-like"/>
    <property type="match status" value="1"/>
</dbReference>
<dbReference type="InterPro" id="IPR031968">
    <property type="entry name" value="VASt"/>
</dbReference>
<dbReference type="PANTHER" id="PTHR23319:SF4">
    <property type="entry name" value="GRAM DOMAIN CONTAINING 1B, ISOFORM E"/>
    <property type="match status" value="1"/>
</dbReference>
<comment type="caution">
    <text evidence="9">The sequence shown here is derived from an EMBL/GenBank/DDBJ whole genome shotgun (WGS) entry which is preliminary data.</text>
</comment>
<evidence type="ECO:0000256" key="4">
    <source>
        <dbReference type="ARBA" id="ARBA00023136"/>
    </source>
</evidence>
<dbReference type="GO" id="GO:0005886">
    <property type="term" value="C:plasma membrane"/>
    <property type="evidence" value="ECO:0007669"/>
    <property type="project" value="TreeGrafter"/>
</dbReference>
<dbReference type="SMART" id="SM00233">
    <property type="entry name" value="PH"/>
    <property type="match status" value="1"/>
</dbReference>
<dbReference type="GO" id="GO:0140268">
    <property type="term" value="C:endoplasmic reticulum-plasma membrane contact site"/>
    <property type="evidence" value="ECO:0007669"/>
    <property type="project" value="TreeGrafter"/>
</dbReference>
<dbReference type="Pfam" id="PF00169">
    <property type="entry name" value="PH"/>
    <property type="match status" value="1"/>
</dbReference>
<gene>
    <name evidence="9" type="ORF">BDA99DRAFT_560606</name>
</gene>
<dbReference type="Pfam" id="PF16746">
    <property type="entry name" value="BAR_3"/>
    <property type="match status" value="1"/>
</dbReference>
<feature type="domain" description="PH" evidence="7">
    <location>
        <begin position="295"/>
        <end position="393"/>
    </location>
</feature>
<dbReference type="InterPro" id="IPR051482">
    <property type="entry name" value="Cholesterol_transport"/>
</dbReference>
<dbReference type="PROSITE" id="PS51778">
    <property type="entry name" value="VAST"/>
    <property type="match status" value="1"/>
</dbReference>
<evidence type="ECO:0000256" key="3">
    <source>
        <dbReference type="ARBA" id="ARBA00022989"/>
    </source>
</evidence>
<keyword evidence="3 6" id="KW-1133">Transmembrane helix</keyword>
<dbReference type="GO" id="GO:0032366">
    <property type="term" value="P:intracellular sterol transport"/>
    <property type="evidence" value="ECO:0007669"/>
    <property type="project" value="TreeGrafter"/>
</dbReference>
<feature type="region of interest" description="Disordered" evidence="5">
    <location>
        <begin position="420"/>
        <end position="453"/>
    </location>
</feature>
<feature type="transmembrane region" description="Helical" evidence="6">
    <location>
        <begin position="1301"/>
        <end position="1320"/>
    </location>
</feature>
<feature type="compositionally biased region" description="Pro residues" evidence="5">
    <location>
        <begin position="884"/>
        <end position="895"/>
    </location>
</feature>
<comment type="subcellular location">
    <subcellularLocation>
        <location evidence="1">Membrane</location>
    </subcellularLocation>
</comment>
<dbReference type="Gene3D" id="1.20.1270.60">
    <property type="entry name" value="Arfaptin homology (AH) domain/BAR domain"/>
    <property type="match status" value="1"/>
</dbReference>
<dbReference type="GO" id="GO:0120015">
    <property type="term" value="F:sterol transfer activity"/>
    <property type="evidence" value="ECO:0007669"/>
    <property type="project" value="TreeGrafter"/>
</dbReference>
<evidence type="ECO:0000259" key="7">
    <source>
        <dbReference type="PROSITE" id="PS50003"/>
    </source>
</evidence>
<sequence length="1527" mass="172163">MHSANHSSPFPTLITVHDAITDSPIYRANVVHWDEQLDLFDKWLATLSNQCKQYLEKLNRFNSDTAAICEKLKPPSNMDDSLIASSLTTPAFNRFSVALQSTIACQTKMILDIQTTYIEPLHQLSKTYLKDFKEFRKQHDKALDRYESQLQKYAALGKSKDPIMLRDEAELLHDARKEYIQLSGQHTVRVVNFRGLLANLLVERIATSSKPENNFEDLAQIWNHIHTSIAGWRQWLIDDQQTCIYELRKMQLVRERLEAEFLKLTEPRKELSYYTQSSSPLLINGQLPNRTRTSPACKWGYLFLRVSRHTWARRWCFVYNEYFGWCTVSSKPGRAMVTVEGKVSMATCDVRLINEGERRFCFEIKHPQGTYLLQSETTEDLRDWIYCLNWIRRTEGENPSSKYPDDSSIVDSFRQSSLSSSETSLSQSTSSLTARSSPSTNRRSYKAKSTTTVTTPKDIPVTLSTMKAPLYNNLPDTTKLHSISGLIFSSSRSSLTSPEQQGSSSDALVGAPSAVAYVSNSLSNHGALLMTCLSLSPVLVWEAARSRSIQSVQVPDSLWGVPWPILGTMLIADKRTASVQNGSMSPTDKAGVLWPLARDSSSSLNVDIANYEHQEDNDMLRKMFGGVKPDEVVLDVFVGVLRRKQEPIQPNEELTDTASVDSFDKELCAQLATLNSSPPSELGYGYGGKAFVTQSTFWFYSFTMIACVNTLAIKLTSIENIRVMRDPSINTDKNHVLVVDLVSDPSCEAIQSPLVFSIPNEEINVLADKLRFAINNSKHDEPMQLRNIYAKISHMSQSQRNRSTSLLATDQLATTPETKKKRKRLSFRALGSARPVIAQKKAAEQPVLDEENNLLAVAPVERNMNGAGTTPAVIDTKKTQVATAPPPPPPPSPPIDPDELPSHIKTPKGPLTCDCDDHLDRLETELEFPISAKRLYDIMFSDEANASPSDGGVWLGKATGTDGHDLRVSCWYNADGQTKRTLKYIMPVSNPIVRMNEAEVVETQVLHKKEDHCCYVVQISTRTAALPYADAFIPSVRYCITWVDKSKCKLTIHLGVAWVQRVLVRAIVTRAAMKGMSDSIKVFIPVLEDAADVESERVETERNTQQQKYQQQKQQYEQKYNSNNSNNSSSVVVESLAVPTTTASSPVELVDISNENNNNTVDNSSNSSNANTPLVSSTNYREEQKQQVLSVTTTTASRAIPSILQTPVKSIATQQLQFNDTRVMVDSKSNGHRHQDVQRTTLTDTTTDTNNNMYLKPPSPQPRRPSHRRRKSNSSTGSGRRSKRGSSDRQLQQKQPKRRIVPIRLFLLVVAITWIAFGLWKATTWFNSTSSSSVTNALDTDAIAENKSTTTHEANVKNDPSTTIQASTSASPTIVVDRKGVYLRDLEEQGILYSNLQPPYADSESFQLFLEKTAGQNGLQGYRWSLDRYRQIAFDLDTSRDRIAILRHDLLMMFKLLNKVDLDLRESQYMNWLLDSRNQCHINLQQQQQKQQQLQQQEMVGHQLPCQEIIYQLDTYFFYKNRQHINL</sequence>
<feature type="region of interest" description="Disordered" evidence="5">
    <location>
        <begin position="1095"/>
        <end position="1129"/>
    </location>
</feature>
<dbReference type="PROSITE" id="PS50003">
    <property type="entry name" value="PH_DOMAIN"/>
    <property type="match status" value="1"/>
</dbReference>
<keyword evidence="10" id="KW-1185">Reference proteome</keyword>
<dbReference type="Gene3D" id="2.30.29.30">
    <property type="entry name" value="Pleckstrin-homology domain (PH domain)/Phosphotyrosine-binding domain (PTB)"/>
    <property type="match status" value="1"/>
</dbReference>
<dbReference type="PANTHER" id="PTHR23319">
    <property type="entry name" value="GRAM DOMAIN CONTAINING 1B, ISOFORM E"/>
    <property type="match status" value="1"/>
</dbReference>
<dbReference type="EMBL" id="JAIXMP010000016">
    <property type="protein sequence ID" value="KAI9260525.1"/>
    <property type="molecule type" value="Genomic_DNA"/>
</dbReference>
<dbReference type="GO" id="GO:0005789">
    <property type="term" value="C:endoplasmic reticulum membrane"/>
    <property type="evidence" value="ECO:0007669"/>
    <property type="project" value="TreeGrafter"/>
</dbReference>
<dbReference type="SUPFAM" id="SSF50729">
    <property type="entry name" value="PH domain-like"/>
    <property type="match status" value="1"/>
</dbReference>
<proteinExistence type="predicted"/>
<evidence type="ECO:0000313" key="9">
    <source>
        <dbReference type="EMBL" id="KAI9260525.1"/>
    </source>
</evidence>
<feature type="region of interest" description="Disordered" evidence="5">
    <location>
        <begin position="1226"/>
        <end position="1296"/>
    </location>
</feature>
<feature type="compositionally biased region" description="Low complexity" evidence="5">
    <location>
        <begin position="420"/>
        <end position="440"/>
    </location>
</feature>
<feature type="region of interest" description="Disordered" evidence="5">
    <location>
        <begin position="879"/>
        <end position="899"/>
    </location>
</feature>
<accession>A0AAD5PCV9</accession>
<evidence type="ECO:0000256" key="6">
    <source>
        <dbReference type="SAM" id="Phobius"/>
    </source>
</evidence>
<feature type="region of interest" description="Disordered" evidence="5">
    <location>
        <begin position="1349"/>
        <end position="1369"/>
    </location>
</feature>
<evidence type="ECO:0000256" key="1">
    <source>
        <dbReference type="ARBA" id="ARBA00004370"/>
    </source>
</evidence>
<reference evidence="9" key="2">
    <citation type="submission" date="2023-02" db="EMBL/GenBank/DDBJ databases">
        <authorList>
            <consortium name="DOE Joint Genome Institute"/>
            <person name="Mondo S.J."/>
            <person name="Chang Y."/>
            <person name="Wang Y."/>
            <person name="Ahrendt S."/>
            <person name="Andreopoulos W."/>
            <person name="Barry K."/>
            <person name="Beard J."/>
            <person name="Benny G.L."/>
            <person name="Blankenship S."/>
            <person name="Bonito G."/>
            <person name="Cuomo C."/>
            <person name="Desiro A."/>
            <person name="Gervers K.A."/>
            <person name="Hundley H."/>
            <person name="Kuo A."/>
            <person name="LaButti K."/>
            <person name="Lang B.F."/>
            <person name="Lipzen A."/>
            <person name="O'Donnell K."/>
            <person name="Pangilinan J."/>
            <person name="Reynolds N."/>
            <person name="Sandor L."/>
            <person name="Smith M.W."/>
            <person name="Tsang A."/>
            <person name="Grigoriev I.V."/>
            <person name="Stajich J.E."/>
            <person name="Spatafora J.W."/>
        </authorList>
    </citation>
    <scope>NUCLEOTIDE SEQUENCE</scope>
    <source>
        <strain evidence="9">RSA 2281</strain>
    </source>
</reference>
<dbReference type="GO" id="GO:0032934">
    <property type="term" value="F:sterol binding"/>
    <property type="evidence" value="ECO:0007669"/>
    <property type="project" value="TreeGrafter"/>
</dbReference>
<feature type="compositionally biased region" description="Low complexity" evidence="5">
    <location>
        <begin position="1105"/>
        <end position="1129"/>
    </location>
</feature>
<evidence type="ECO:0000256" key="2">
    <source>
        <dbReference type="ARBA" id="ARBA00022692"/>
    </source>
</evidence>
<name>A0AAD5PCV9_9FUNG</name>
<feature type="domain" description="VASt" evidence="8">
    <location>
        <begin position="918"/>
        <end position="1095"/>
    </location>
</feature>
<dbReference type="InterPro" id="IPR011993">
    <property type="entry name" value="PH-like_dom_sf"/>
</dbReference>
<keyword evidence="2 6" id="KW-0812">Transmembrane</keyword>
<dbReference type="Proteomes" id="UP001209540">
    <property type="component" value="Unassembled WGS sequence"/>
</dbReference>
<feature type="compositionally biased region" description="Low complexity" evidence="5">
    <location>
        <begin position="1153"/>
        <end position="1171"/>
    </location>
</feature>
<dbReference type="Pfam" id="PF16016">
    <property type="entry name" value="VASt"/>
    <property type="match status" value="1"/>
</dbReference>
<organism evidence="9 10">
    <name type="scientific">Phascolomyces articulosus</name>
    <dbReference type="NCBI Taxonomy" id="60185"/>
    <lineage>
        <taxon>Eukaryota</taxon>
        <taxon>Fungi</taxon>
        <taxon>Fungi incertae sedis</taxon>
        <taxon>Mucoromycota</taxon>
        <taxon>Mucoromycotina</taxon>
        <taxon>Mucoromycetes</taxon>
        <taxon>Mucorales</taxon>
        <taxon>Lichtheimiaceae</taxon>
        <taxon>Phascolomyces</taxon>
    </lineage>
</organism>